<feature type="compositionally biased region" description="Polar residues" evidence="2">
    <location>
        <begin position="532"/>
        <end position="549"/>
    </location>
</feature>
<proteinExistence type="predicted"/>
<feature type="compositionally biased region" description="Basic and acidic residues" evidence="2">
    <location>
        <begin position="521"/>
        <end position="531"/>
    </location>
</feature>
<name>A0AAD1ZC76_9LAMI</name>
<evidence type="ECO:0000256" key="1">
    <source>
        <dbReference type="SAM" id="Coils"/>
    </source>
</evidence>
<evidence type="ECO:0000313" key="4">
    <source>
        <dbReference type="Proteomes" id="UP000834106"/>
    </source>
</evidence>
<dbReference type="PANTHER" id="PTHR34778">
    <property type="entry name" value="OS02G0580700 PROTEIN"/>
    <property type="match status" value="1"/>
</dbReference>
<dbReference type="AlphaFoldDB" id="A0AAD1ZC76"/>
<evidence type="ECO:0000256" key="2">
    <source>
        <dbReference type="SAM" id="MobiDB-lite"/>
    </source>
</evidence>
<dbReference type="PANTHER" id="PTHR34778:SF6">
    <property type="entry name" value="SHUGOSHIN C-TERMINAL DOMAIN-CONTAINING PROTEIN"/>
    <property type="match status" value="1"/>
</dbReference>
<sequence length="567" mass="64284">MRVIWSSRYSIKALTTNPATAPRIPLILDHPRMTMGESEELEGLKRAYAEMILNTAKEAAARVMASEIKARNFELDLISSKEEATRILLRLKQMIDAKTTEAEITSLNQQRRIDELESQLNEAEGIILDLRGELNQVQEELVEAKNKNVHLLRMNDVKRPDFDVITLENELFGSVKQNAKWNSECDTCCVDNPVLASIITTSMEPELYRNGCTQRIRAIETILVDEKLPTIDDSHSTLKSEMTEPGEDLTIPSSKIEKLEMMQNIRIGAKHQSLKSCKLQRKRTHTCKAKAKSCKNRSRPYLKPHQTHSPISHCRSYSRVGNDFGLASTINDNINTIENSCGLEEKVNFDNNQAVSVVRRSLRKRKPKYWGDVVSSCQSIHSHRLKKPRQPLSDLSYSKSNKVECILKSGNNQLKAEDKTKTDQRDHVAVFPNSESSCPENQPENDMELMDVLVKLDEQAARLDLDSFSQINCDLTGGEISGKNNISQADSERHFKYTFSRKRNMKSLIKRTENSSFGENYSKKRSLERDSTPSGLQNSTLMNKSSTNSSRVLQVAHQLISLSGKRQ</sequence>
<feature type="coiled-coil region" evidence="1">
    <location>
        <begin position="106"/>
        <end position="154"/>
    </location>
</feature>
<accession>A0AAD1ZC76</accession>
<organism evidence="3 4">
    <name type="scientific">Fraxinus pennsylvanica</name>
    <dbReference type="NCBI Taxonomy" id="56036"/>
    <lineage>
        <taxon>Eukaryota</taxon>
        <taxon>Viridiplantae</taxon>
        <taxon>Streptophyta</taxon>
        <taxon>Embryophyta</taxon>
        <taxon>Tracheophyta</taxon>
        <taxon>Spermatophyta</taxon>
        <taxon>Magnoliopsida</taxon>
        <taxon>eudicotyledons</taxon>
        <taxon>Gunneridae</taxon>
        <taxon>Pentapetalae</taxon>
        <taxon>asterids</taxon>
        <taxon>lamiids</taxon>
        <taxon>Lamiales</taxon>
        <taxon>Oleaceae</taxon>
        <taxon>Oleeae</taxon>
        <taxon>Fraxinus</taxon>
    </lineage>
</organism>
<keyword evidence="4" id="KW-1185">Reference proteome</keyword>
<reference evidence="3" key="1">
    <citation type="submission" date="2023-05" db="EMBL/GenBank/DDBJ databases">
        <authorList>
            <person name="Huff M."/>
        </authorList>
    </citation>
    <scope>NUCLEOTIDE SEQUENCE</scope>
</reference>
<evidence type="ECO:0000313" key="3">
    <source>
        <dbReference type="EMBL" id="CAI9766769.1"/>
    </source>
</evidence>
<feature type="region of interest" description="Disordered" evidence="2">
    <location>
        <begin position="510"/>
        <end position="549"/>
    </location>
</feature>
<dbReference type="Proteomes" id="UP000834106">
    <property type="component" value="Chromosome 8"/>
</dbReference>
<protein>
    <submittedName>
        <fullName evidence="3">Uncharacterized protein</fullName>
    </submittedName>
</protein>
<keyword evidence="1" id="KW-0175">Coiled coil</keyword>
<dbReference type="EMBL" id="OU503043">
    <property type="protein sequence ID" value="CAI9766769.1"/>
    <property type="molecule type" value="Genomic_DNA"/>
</dbReference>
<gene>
    <name evidence="3" type="ORF">FPE_LOCUS14199</name>
</gene>